<protein>
    <submittedName>
        <fullName evidence="2">Uncharacterized protein</fullName>
    </submittedName>
</protein>
<gene>
    <name evidence="2" type="ORF">EVA_05379</name>
</gene>
<comment type="caution">
    <text evidence="2">The sequence shown here is derived from an EMBL/GenBank/DDBJ whole genome shotgun (WGS) entry which is preliminary data.</text>
</comment>
<feature type="transmembrane region" description="Helical" evidence="1">
    <location>
        <begin position="16"/>
        <end position="39"/>
    </location>
</feature>
<sequence>MQPFGLRSGCVSSPSILSILPVISCSFLLLLILLLFYCGESFDGMNENERNRNMNWKVDMKKMSAIVIAWLAVGSLLACSDGEEMGTVPPPAGGDPDNETVQPLIKPLTERVDIQREYALPEQIIDGR</sequence>
<dbReference type="EMBL" id="AMCI01001138">
    <property type="protein sequence ID" value="EJX06511.1"/>
    <property type="molecule type" value="Genomic_DNA"/>
</dbReference>
<accession>J9D1Q5</accession>
<keyword evidence="1" id="KW-1133">Transmembrane helix</keyword>
<evidence type="ECO:0000313" key="2">
    <source>
        <dbReference type="EMBL" id="EJX06511.1"/>
    </source>
</evidence>
<dbReference type="AlphaFoldDB" id="J9D1Q5"/>
<keyword evidence="1" id="KW-0472">Membrane</keyword>
<proteinExistence type="predicted"/>
<keyword evidence="1" id="KW-0812">Transmembrane</keyword>
<organism evidence="2">
    <name type="scientific">gut metagenome</name>
    <dbReference type="NCBI Taxonomy" id="749906"/>
    <lineage>
        <taxon>unclassified sequences</taxon>
        <taxon>metagenomes</taxon>
        <taxon>organismal metagenomes</taxon>
    </lineage>
</organism>
<reference evidence="2" key="1">
    <citation type="journal article" date="2012" name="PLoS ONE">
        <title>Gene sets for utilization of primary and secondary nutrition supplies in the distal gut of endangered iberian lynx.</title>
        <authorList>
            <person name="Alcaide M."/>
            <person name="Messina E."/>
            <person name="Richter M."/>
            <person name="Bargiela R."/>
            <person name="Peplies J."/>
            <person name="Huws S.A."/>
            <person name="Newbold C.J."/>
            <person name="Golyshin P.N."/>
            <person name="Simon M.A."/>
            <person name="Lopez G."/>
            <person name="Yakimov M.M."/>
            <person name="Ferrer M."/>
        </authorList>
    </citation>
    <scope>NUCLEOTIDE SEQUENCE</scope>
</reference>
<name>J9D1Q5_9ZZZZ</name>
<evidence type="ECO:0000256" key="1">
    <source>
        <dbReference type="SAM" id="Phobius"/>
    </source>
</evidence>